<proteinExistence type="inferred from homology"/>
<organism evidence="6 7">
    <name type="scientific">Sphingomonas oryzagri</name>
    <dbReference type="NCBI Taxonomy" id="3042314"/>
    <lineage>
        <taxon>Bacteria</taxon>
        <taxon>Pseudomonadati</taxon>
        <taxon>Pseudomonadota</taxon>
        <taxon>Alphaproteobacteria</taxon>
        <taxon>Sphingomonadales</taxon>
        <taxon>Sphingomonadaceae</taxon>
        <taxon>Sphingomonas</taxon>
    </lineage>
</organism>
<comment type="catalytic activity">
    <reaction evidence="4">
        <text>ADP-D-glycero-beta-D-manno-heptose = ADP-L-glycero-beta-D-manno-heptose</text>
        <dbReference type="Rhea" id="RHEA:17577"/>
        <dbReference type="ChEBI" id="CHEBI:59967"/>
        <dbReference type="ChEBI" id="CHEBI:61506"/>
        <dbReference type="EC" id="5.1.3.20"/>
    </reaction>
</comment>
<comment type="domain">
    <text evidence="4">Contains a large N-terminal NADP-binding domain, and a smaller C-terminal substrate-binding domain.</text>
</comment>
<dbReference type="InterPro" id="IPR001509">
    <property type="entry name" value="Epimerase_deHydtase"/>
</dbReference>
<feature type="binding site" evidence="4">
    <location>
        <position position="175"/>
    </location>
    <ligand>
        <name>substrate</name>
    </ligand>
</feature>
<dbReference type="PANTHER" id="PTHR43103:SF3">
    <property type="entry name" value="ADP-L-GLYCERO-D-MANNO-HEPTOSE-6-EPIMERASE"/>
    <property type="match status" value="1"/>
</dbReference>
<accession>A0ABT6MWZ1</accession>
<evidence type="ECO:0000313" key="7">
    <source>
        <dbReference type="Proteomes" id="UP001160625"/>
    </source>
</evidence>
<sequence>MHIVTGGAGFIGSNIAAALDEAGEDVAIVDWLGDDDCKWRNIAKRRLADVVAPEDLPAFLAKHDGRIEGIVHMGAISTTTERDVDLIVRSNIRLSIDLWEHCAAAGIPFVYASSAATYGDGEAGFVDRSDEPHLATLKPLNAYGWSKHMFDRWVRRRLDTGGTAPPRWAGLKFFNVYGPNEYHKGGQRSVAHQVFEQIRDKGQVRLFKSDNPDYADGEQLRDFVWVGDCVDIALWALRQSDRPDVYNSGSGTPRSFRDIAEIMFRLMGREPNIEYIDLPEALRGKYQYYTCASLEKLHGAGYNQPPTSLEAGLKAYLEEFLAGEDRFR</sequence>
<comment type="function">
    <text evidence="4">Catalyzes the interconversion between ADP-D-glycero-beta-D-manno-heptose and ADP-L-glycero-beta-D-manno-heptose via an epimerization at carbon 6 of the heptose.</text>
</comment>
<feature type="binding site" evidence="4">
    <location>
        <position position="176"/>
    </location>
    <ligand>
        <name>NADP(+)</name>
        <dbReference type="ChEBI" id="CHEBI:58349"/>
    </ligand>
</feature>
<keyword evidence="3 4" id="KW-0119">Carbohydrate metabolism</keyword>
<comment type="pathway">
    <text evidence="4">Nucleotide-sugar biosynthesis; ADP-L-glycero-beta-D-manno-heptose biosynthesis; ADP-L-glycero-beta-D-manno-heptose from D-glycero-beta-D-manno-heptose 7-phosphate: step 4/4.</text>
</comment>
<comment type="cofactor">
    <cofactor evidence="4">
        <name>NADP(+)</name>
        <dbReference type="ChEBI" id="CHEBI:58349"/>
    </cofactor>
    <text evidence="4">Binds 1 NADP(+) per subunit.</text>
</comment>
<feature type="binding site" evidence="4">
    <location>
        <begin position="10"/>
        <end position="11"/>
    </location>
    <ligand>
        <name>NADP(+)</name>
        <dbReference type="ChEBI" id="CHEBI:58349"/>
    </ligand>
</feature>
<evidence type="ECO:0000256" key="3">
    <source>
        <dbReference type="ARBA" id="ARBA00023277"/>
    </source>
</evidence>
<dbReference type="NCBIfam" id="TIGR02197">
    <property type="entry name" value="heptose_epim"/>
    <property type="match status" value="1"/>
</dbReference>
<evidence type="ECO:0000259" key="5">
    <source>
        <dbReference type="Pfam" id="PF01370"/>
    </source>
</evidence>
<dbReference type="EC" id="5.1.3.20" evidence="4"/>
<keyword evidence="2 4" id="KW-0413">Isomerase</keyword>
<comment type="caution">
    <text evidence="6">The sequence shown here is derived from an EMBL/GenBank/DDBJ whole genome shotgun (WGS) entry which is preliminary data.</text>
</comment>
<dbReference type="EMBL" id="JARYGZ010000001">
    <property type="protein sequence ID" value="MDH7637271.1"/>
    <property type="molecule type" value="Genomic_DNA"/>
</dbReference>
<dbReference type="SUPFAM" id="SSF51735">
    <property type="entry name" value="NAD(P)-binding Rossmann-fold domains"/>
    <property type="match status" value="1"/>
</dbReference>
<feature type="binding site" evidence="4">
    <location>
        <position position="221"/>
    </location>
    <ligand>
        <name>substrate</name>
    </ligand>
</feature>
<feature type="active site" description="Proton acceptor" evidence="4">
    <location>
        <position position="184"/>
    </location>
</feature>
<dbReference type="Proteomes" id="UP001160625">
    <property type="component" value="Unassembled WGS sequence"/>
</dbReference>
<feature type="binding site" evidence="4">
    <location>
        <begin position="207"/>
        <end position="210"/>
    </location>
    <ligand>
        <name>substrate</name>
    </ligand>
</feature>
<keyword evidence="1 4" id="KW-0521">NADP</keyword>
<feature type="binding site" evidence="4">
    <location>
        <position position="193"/>
    </location>
    <ligand>
        <name>substrate</name>
    </ligand>
</feature>
<reference evidence="6" key="1">
    <citation type="submission" date="2023-04" db="EMBL/GenBank/DDBJ databases">
        <title>Sphingomonas sp. MAHUQ-71 isolated from rice field.</title>
        <authorList>
            <person name="Huq M.A."/>
        </authorList>
    </citation>
    <scope>NUCLEOTIDE SEQUENCE</scope>
    <source>
        <strain evidence="6">MAHUQ-71</strain>
    </source>
</reference>
<comment type="subunit">
    <text evidence="4">Homopentamer.</text>
</comment>
<evidence type="ECO:0000256" key="2">
    <source>
        <dbReference type="ARBA" id="ARBA00023235"/>
    </source>
</evidence>
<evidence type="ECO:0000256" key="1">
    <source>
        <dbReference type="ARBA" id="ARBA00022857"/>
    </source>
</evidence>
<gene>
    <name evidence="6" type="primary">rfaD</name>
    <name evidence="4" type="synonym">hldD</name>
    <name evidence="6" type="ORF">QGN17_00880</name>
</gene>
<feature type="domain" description="NAD-dependent epimerase/dehydratase" evidence="5">
    <location>
        <begin position="3"/>
        <end position="248"/>
    </location>
</feature>
<evidence type="ECO:0000256" key="4">
    <source>
        <dbReference type="HAMAP-Rule" id="MF_01601"/>
    </source>
</evidence>
<dbReference type="GO" id="GO:0008712">
    <property type="term" value="F:ADP-glyceromanno-heptose 6-epimerase activity"/>
    <property type="evidence" value="ECO:0007669"/>
    <property type="project" value="UniProtKB-EC"/>
</dbReference>
<evidence type="ECO:0000313" key="6">
    <source>
        <dbReference type="EMBL" id="MDH7637271.1"/>
    </source>
</evidence>
<feature type="binding site" evidence="4">
    <location>
        <position position="147"/>
    </location>
    <ligand>
        <name>NADP(+)</name>
        <dbReference type="ChEBI" id="CHEBI:58349"/>
    </ligand>
</feature>
<dbReference type="RefSeq" id="WP_281042630.1">
    <property type="nucleotide sequence ID" value="NZ_JARYGZ010000001.1"/>
</dbReference>
<dbReference type="HAMAP" id="MF_01601">
    <property type="entry name" value="Heptose_epimerase"/>
    <property type="match status" value="1"/>
</dbReference>
<comment type="caution">
    <text evidence="4">Lacks conserved residue(s) required for the propagation of feature annotation.</text>
</comment>
<feature type="binding site" evidence="4">
    <location>
        <begin position="73"/>
        <end position="77"/>
    </location>
    <ligand>
        <name>NADP(+)</name>
        <dbReference type="ChEBI" id="CHEBI:58349"/>
    </ligand>
</feature>
<dbReference type="Gene3D" id="3.90.25.10">
    <property type="entry name" value="UDP-galactose 4-epimerase, domain 1"/>
    <property type="match status" value="1"/>
</dbReference>
<comment type="similarity">
    <text evidence="4">Belongs to the NAD(P)-dependent epimerase/dehydratase family. HldD subfamily.</text>
</comment>
<dbReference type="InterPro" id="IPR011912">
    <property type="entry name" value="Heptose_epim"/>
</dbReference>
<protein>
    <recommendedName>
        <fullName evidence="4">ADP-L-glycero-D-manno-heptose-6-epimerase</fullName>
        <ecNumber evidence="4">5.1.3.20</ecNumber>
    </recommendedName>
    <alternativeName>
        <fullName evidence="4">ADP-L-glycero-beta-D-manno-heptose-6-epimerase</fullName>
        <shortName evidence="4">ADP-glyceromanno-heptose 6-epimerase</shortName>
        <shortName evidence="4">ADP-hep 6-epimerase</shortName>
        <shortName evidence="4">AGME</shortName>
    </alternativeName>
</protein>
<feature type="active site" description="Proton acceptor" evidence="4">
    <location>
        <position position="143"/>
    </location>
</feature>
<dbReference type="Gene3D" id="3.40.50.720">
    <property type="entry name" value="NAD(P)-binding Rossmann-like Domain"/>
    <property type="match status" value="1"/>
</dbReference>
<feature type="binding site" evidence="4">
    <location>
        <begin position="30"/>
        <end position="31"/>
    </location>
    <ligand>
        <name>NADP(+)</name>
        <dbReference type="ChEBI" id="CHEBI:58349"/>
    </ligand>
</feature>
<feature type="binding site" evidence="4">
    <location>
        <position position="186"/>
    </location>
    <ligand>
        <name>substrate</name>
    </ligand>
</feature>
<keyword evidence="7" id="KW-1185">Reference proteome</keyword>
<dbReference type="PANTHER" id="PTHR43103">
    <property type="entry name" value="NUCLEOSIDE-DIPHOSPHATE-SUGAR EPIMERASE"/>
    <property type="match status" value="1"/>
</dbReference>
<name>A0ABT6MWZ1_9SPHN</name>
<feature type="binding site" evidence="4">
    <location>
        <position position="184"/>
    </location>
    <ligand>
        <name>NADP(+)</name>
        <dbReference type="ChEBI" id="CHEBI:58349"/>
    </ligand>
</feature>
<dbReference type="Pfam" id="PF01370">
    <property type="entry name" value="Epimerase"/>
    <property type="match status" value="1"/>
</dbReference>
<feature type="binding site" evidence="4">
    <location>
        <position position="286"/>
    </location>
    <ligand>
        <name>substrate</name>
    </ligand>
</feature>
<dbReference type="InterPro" id="IPR036291">
    <property type="entry name" value="NAD(P)-bd_dom_sf"/>
</dbReference>
<feature type="binding site" evidence="4">
    <location>
        <position position="38"/>
    </location>
    <ligand>
        <name>NADP(+)</name>
        <dbReference type="ChEBI" id="CHEBI:58349"/>
    </ligand>
</feature>